<feature type="domain" description="GCVT N-terminal" evidence="4">
    <location>
        <begin position="467"/>
        <end position="757"/>
    </location>
</feature>
<accession>A0A846TWL0</accession>
<sequence length="864" mass="93821">MTELRSGPESRVVIIGLGVVGAALADELVSRGWTNVTVVEQGPIYVTGGSSSHAPGFVFQTSPNRTMCQLAQRTLDKLDGLTVNGEWVMKRVGGLEIATTEERAQELRRRHDLANSWGVPSELISPEEVAQLWPGLDVSRVLGGFHTPTDAVVKGIRAVEFQARRAQKGGAQILEHTEVTGLQYDDGRVTGVQVRPVQPGDPSETVDIEGDPSADESAEASEVIPADVVVTCAGLWGPKMAREMLGIDIPMLPVEHGFGFSLPMDSLAEMDSATEVVKPMLRHQDHAMYLREWDNRIAIGAYEHRPLPVDDTQIASAQSFATTGTHPAIHPFTSEDFESTWREAQDLLPELRQSELEDSMCFNGIFSFTPDGGPLLGPVPGSPGLWMAQAVWVTQSAGVGQVMAEWITTGDPGIDTHSVDLTRFDPRVTSKRWAREQGEESYDEVYDVVHPKATTLRMRGLRTTSFNDRQREAKAVFSVANGWERPLWYESSAERGQPMLGDQPLPGRGAWAARHWSPLAAVEAHGLRNSVGLVDMTSLPRLRVSGTGRPGRDATAFFTSLADDGLLSRTVGKSPGSVVYALVLNASGGILSDITIARTGPDTYHVGVNGNQDRAWLQERMRERGVDLTVEDVTSGHFGLGLWGPNARRTLETLVDQDISNEAFRFYRCGELSIAGVSTLALRLSYVGELGWELYAPAEFGGYLWDQIMAAGQEYDILPVGRRAFESMRLEKGFRLWGADMDRSNTPEEAGLAFAVKGVAAEHMEARGAPSKILSCLLLGDPSAVVLGHEPVHAVGADPDAPAVGYVTSADQGYTIGKSIAYAWLPAELSTPGTAVEISYFGQRYPATVTPEPLLDPSAERMRS</sequence>
<evidence type="ECO:0000259" key="4">
    <source>
        <dbReference type="Pfam" id="PF01571"/>
    </source>
</evidence>
<dbReference type="Pfam" id="PF01571">
    <property type="entry name" value="GCV_T"/>
    <property type="match status" value="1"/>
</dbReference>
<dbReference type="AlphaFoldDB" id="A0A846TWL0"/>
<dbReference type="InterPro" id="IPR013977">
    <property type="entry name" value="GcvT_C"/>
</dbReference>
<dbReference type="SUPFAM" id="SSF54373">
    <property type="entry name" value="FAD-linked reductases, C-terminal domain"/>
    <property type="match status" value="1"/>
</dbReference>
<dbReference type="Gene3D" id="3.30.70.1400">
    <property type="entry name" value="Aminomethyltransferase beta-barrel domains"/>
    <property type="match status" value="1"/>
</dbReference>
<keyword evidence="8" id="KW-1185">Reference proteome</keyword>
<evidence type="ECO:0000256" key="2">
    <source>
        <dbReference type="SAM" id="MobiDB-lite"/>
    </source>
</evidence>
<dbReference type="InterPro" id="IPR027266">
    <property type="entry name" value="TrmE/GcvT-like"/>
</dbReference>
<feature type="domain" description="FAD dependent oxidoreductase central" evidence="6">
    <location>
        <begin position="409"/>
        <end position="463"/>
    </location>
</feature>
<dbReference type="PANTHER" id="PTHR43757:SF2">
    <property type="entry name" value="AMINOMETHYLTRANSFERASE, MITOCHONDRIAL"/>
    <property type="match status" value="1"/>
</dbReference>
<dbReference type="SUPFAM" id="SSF101790">
    <property type="entry name" value="Aminomethyltransferase beta-barrel domain"/>
    <property type="match status" value="1"/>
</dbReference>
<dbReference type="Gene3D" id="3.30.1360.120">
    <property type="entry name" value="Probable tRNA modification gtpase trme, domain 1"/>
    <property type="match status" value="1"/>
</dbReference>
<feature type="domain" description="Aminomethyltransferase C-terminal" evidence="5">
    <location>
        <begin position="774"/>
        <end position="856"/>
    </location>
</feature>
<feature type="region of interest" description="Disordered" evidence="2">
    <location>
        <begin position="194"/>
        <end position="219"/>
    </location>
</feature>
<reference evidence="7 8" key="1">
    <citation type="submission" date="2020-02" db="EMBL/GenBank/DDBJ databases">
        <authorList>
            <person name="Sun Q."/>
        </authorList>
    </citation>
    <scope>NUCLEOTIDE SEQUENCE [LARGE SCALE GENOMIC DNA]</scope>
    <source>
        <strain evidence="7 8">YIM 13062</strain>
    </source>
</reference>
<dbReference type="EMBL" id="JAAVUN010000017">
    <property type="protein sequence ID" value="NKE10132.1"/>
    <property type="molecule type" value="Genomic_DNA"/>
</dbReference>
<dbReference type="InterPro" id="IPR029043">
    <property type="entry name" value="GcvT/YgfZ_C"/>
</dbReference>
<dbReference type="Pfam" id="PF01266">
    <property type="entry name" value="DAO"/>
    <property type="match status" value="1"/>
</dbReference>
<name>A0A846TWL0_9MICC</name>
<dbReference type="InterPro" id="IPR006222">
    <property type="entry name" value="GCVT_N"/>
</dbReference>
<comment type="caution">
    <text evidence="7">The sequence shown here is derived from an EMBL/GenBank/DDBJ whole genome shotgun (WGS) entry which is preliminary data.</text>
</comment>
<dbReference type="Gene3D" id="2.40.30.110">
    <property type="entry name" value="Aminomethyltransferase beta-barrel domains"/>
    <property type="match status" value="1"/>
</dbReference>
<dbReference type="SUPFAM" id="SSF103025">
    <property type="entry name" value="Folate-binding domain"/>
    <property type="match status" value="1"/>
</dbReference>
<feature type="compositionally biased region" description="Acidic residues" evidence="2">
    <location>
        <begin position="204"/>
        <end position="219"/>
    </location>
</feature>
<comment type="similarity">
    <text evidence="1">Belongs to the GcvT family.</text>
</comment>
<dbReference type="RefSeq" id="WP_119933120.1">
    <property type="nucleotide sequence ID" value="NZ_JAAVUN010000017.1"/>
</dbReference>
<dbReference type="Pfam" id="PF08669">
    <property type="entry name" value="GCV_T_C"/>
    <property type="match status" value="1"/>
</dbReference>
<evidence type="ECO:0000259" key="5">
    <source>
        <dbReference type="Pfam" id="PF08669"/>
    </source>
</evidence>
<evidence type="ECO:0000313" key="8">
    <source>
        <dbReference type="Proteomes" id="UP000521379"/>
    </source>
</evidence>
<evidence type="ECO:0000256" key="1">
    <source>
        <dbReference type="ARBA" id="ARBA00008609"/>
    </source>
</evidence>
<evidence type="ECO:0000259" key="3">
    <source>
        <dbReference type="Pfam" id="PF01266"/>
    </source>
</evidence>
<dbReference type="Gene3D" id="3.50.50.60">
    <property type="entry name" value="FAD/NAD(P)-binding domain"/>
    <property type="match status" value="1"/>
</dbReference>
<dbReference type="Pfam" id="PF16350">
    <property type="entry name" value="FAO_M"/>
    <property type="match status" value="1"/>
</dbReference>
<feature type="domain" description="FAD dependent oxidoreductase" evidence="3">
    <location>
        <begin position="11"/>
        <end position="406"/>
    </location>
</feature>
<dbReference type="Gene3D" id="3.30.9.10">
    <property type="entry name" value="D-Amino Acid Oxidase, subunit A, domain 2"/>
    <property type="match status" value="1"/>
</dbReference>
<protein>
    <submittedName>
        <fullName evidence="7">FAD-dependent oxidoreductase</fullName>
    </submittedName>
</protein>
<dbReference type="PANTHER" id="PTHR43757">
    <property type="entry name" value="AMINOMETHYLTRANSFERASE"/>
    <property type="match status" value="1"/>
</dbReference>
<dbReference type="Proteomes" id="UP000521379">
    <property type="component" value="Unassembled WGS sequence"/>
</dbReference>
<dbReference type="InterPro" id="IPR036188">
    <property type="entry name" value="FAD/NAD-bd_sf"/>
</dbReference>
<gene>
    <name evidence="7" type="ORF">GTW58_09355</name>
</gene>
<evidence type="ECO:0000259" key="6">
    <source>
        <dbReference type="Pfam" id="PF16350"/>
    </source>
</evidence>
<dbReference type="InterPro" id="IPR032503">
    <property type="entry name" value="FAO_M"/>
</dbReference>
<proteinExistence type="inferred from homology"/>
<dbReference type="SUPFAM" id="SSF51905">
    <property type="entry name" value="FAD/NAD(P)-binding domain"/>
    <property type="match status" value="1"/>
</dbReference>
<dbReference type="InterPro" id="IPR006076">
    <property type="entry name" value="FAD-dep_OxRdtase"/>
</dbReference>
<organism evidence="7 8">
    <name type="scientific">Kocuria subflava</name>
    <dbReference type="NCBI Taxonomy" id="1736139"/>
    <lineage>
        <taxon>Bacteria</taxon>
        <taxon>Bacillati</taxon>
        <taxon>Actinomycetota</taxon>
        <taxon>Actinomycetes</taxon>
        <taxon>Micrococcales</taxon>
        <taxon>Micrococcaceae</taxon>
        <taxon>Kocuria</taxon>
    </lineage>
</organism>
<dbReference type="InterPro" id="IPR028896">
    <property type="entry name" value="GcvT/YgfZ/DmdA"/>
</dbReference>
<evidence type="ECO:0000313" key="7">
    <source>
        <dbReference type="EMBL" id="NKE10132.1"/>
    </source>
</evidence>